<proteinExistence type="predicted"/>
<feature type="region of interest" description="Disordered" evidence="1">
    <location>
        <begin position="1"/>
        <end position="37"/>
    </location>
</feature>
<organism evidence="2">
    <name type="scientific">Salix viminalis</name>
    <name type="common">Common osier</name>
    <name type="synonym">Basket willow</name>
    <dbReference type="NCBI Taxonomy" id="40686"/>
    <lineage>
        <taxon>Eukaryota</taxon>
        <taxon>Viridiplantae</taxon>
        <taxon>Streptophyta</taxon>
        <taxon>Embryophyta</taxon>
        <taxon>Tracheophyta</taxon>
        <taxon>Spermatophyta</taxon>
        <taxon>Magnoliopsida</taxon>
        <taxon>eudicotyledons</taxon>
        <taxon>Gunneridae</taxon>
        <taxon>Pentapetalae</taxon>
        <taxon>rosids</taxon>
        <taxon>fabids</taxon>
        <taxon>Malpighiales</taxon>
        <taxon>Salicaceae</taxon>
        <taxon>Saliceae</taxon>
        <taxon>Salix</taxon>
    </lineage>
</organism>
<sequence length="86" mass="9650">MDCGPSFESHFSHPTNSHTAQNSLATGNSQNTNKPFKNCSVSREERALLVIFKPPFSISHRYSPHQFSNGTARLVVLRLELYDSRG</sequence>
<protein>
    <submittedName>
        <fullName evidence="2">Uncharacterized protein</fullName>
    </submittedName>
</protein>
<name>A0A6N2MJV9_SALVM</name>
<dbReference type="EMBL" id="CAADRP010001851">
    <property type="protein sequence ID" value="VFU54609.1"/>
    <property type="molecule type" value="Genomic_DNA"/>
</dbReference>
<reference evidence="2" key="1">
    <citation type="submission" date="2019-03" db="EMBL/GenBank/DDBJ databases">
        <authorList>
            <person name="Mank J."/>
            <person name="Almeida P."/>
        </authorList>
    </citation>
    <scope>NUCLEOTIDE SEQUENCE</scope>
    <source>
        <strain evidence="2">78183</strain>
    </source>
</reference>
<feature type="compositionally biased region" description="Polar residues" evidence="1">
    <location>
        <begin position="12"/>
        <end position="37"/>
    </location>
</feature>
<gene>
    <name evidence="2" type="ORF">SVIM_LOCUS382966</name>
</gene>
<dbReference type="AlphaFoldDB" id="A0A6N2MJV9"/>
<accession>A0A6N2MJV9</accession>
<evidence type="ECO:0000256" key="1">
    <source>
        <dbReference type="SAM" id="MobiDB-lite"/>
    </source>
</evidence>
<evidence type="ECO:0000313" key="2">
    <source>
        <dbReference type="EMBL" id="VFU54609.1"/>
    </source>
</evidence>